<evidence type="ECO:0000313" key="5">
    <source>
        <dbReference type="Proteomes" id="UP000308365"/>
    </source>
</evidence>
<accession>A0A4U1F578</accession>
<dbReference type="Pfam" id="PF00244">
    <property type="entry name" value="14-3-3"/>
    <property type="match status" value="1"/>
</dbReference>
<dbReference type="InterPro" id="IPR023410">
    <property type="entry name" value="14-3-3_domain"/>
</dbReference>
<feature type="domain" description="14-3-3" evidence="3">
    <location>
        <begin position="11"/>
        <end position="182"/>
    </location>
</feature>
<feature type="compositionally biased region" description="Basic and acidic residues" evidence="2">
    <location>
        <begin position="131"/>
        <end position="147"/>
    </location>
</feature>
<gene>
    <name evidence="4" type="ORF">EI555_020686</name>
</gene>
<dbReference type="PANTHER" id="PTHR18860">
    <property type="entry name" value="14-3-3 PROTEIN"/>
    <property type="match status" value="1"/>
</dbReference>
<protein>
    <recommendedName>
        <fullName evidence="3">14-3-3 domain-containing protein</fullName>
    </recommendedName>
</protein>
<organism evidence="4 5">
    <name type="scientific">Monodon monoceros</name>
    <name type="common">Narwhal</name>
    <name type="synonym">Ceratodon monodon</name>
    <dbReference type="NCBI Taxonomy" id="40151"/>
    <lineage>
        <taxon>Eukaryota</taxon>
        <taxon>Metazoa</taxon>
        <taxon>Chordata</taxon>
        <taxon>Craniata</taxon>
        <taxon>Vertebrata</taxon>
        <taxon>Euteleostomi</taxon>
        <taxon>Mammalia</taxon>
        <taxon>Eutheria</taxon>
        <taxon>Laurasiatheria</taxon>
        <taxon>Artiodactyla</taxon>
        <taxon>Whippomorpha</taxon>
        <taxon>Cetacea</taxon>
        <taxon>Odontoceti</taxon>
        <taxon>Monodontidae</taxon>
        <taxon>Monodon</taxon>
    </lineage>
</organism>
<evidence type="ECO:0000256" key="2">
    <source>
        <dbReference type="SAM" id="MobiDB-lite"/>
    </source>
</evidence>
<evidence type="ECO:0000259" key="3">
    <source>
        <dbReference type="SMART" id="SM00101"/>
    </source>
</evidence>
<dbReference type="AlphaFoldDB" id="A0A4U1F578"/>
<dbReference type="InterPro" id="IPR036815">
    <property type="entry name" value="14-3-3_dom_sf"/>
</dbReference>
<dbReference type="PRINTS" id="PR00305">
    <property type="entry name" value="1433ZETA"/>
</dbReference>
<proteinExistence type="inferred from homology"/>
<name>A0A4U1F578_MONMO</name>
<comment type="caution">
    <text evidence="4">The sequence shown here is derived from an EMBL/GenBank/DDBJ whole genome shotgun (WGS) entry which is preliminary data.</text>
</comment>
<dbReference type="InterPro" id="IPR000308">
    <property type="entry name" value="14-3-3"/>
</dbReference>
<dbReference type="Gene3D" id="1.20.190.20">
    <property type="entry name" value="14-3-3 domain"/>
    <property type="match status" value="1"/>
</dbReference>
<dbReference type="Proteomes" id="UP000308365">
    <property type="component" value="Unassembled WGS sequence"/>
</dbReference>
<dbReference type="SMART" id="SM00101">
    <property type="entry name" value="14_3_3"/>
    <property type="match status" value="1"/>
</dbReference>
<reference evidence="5" key="1">
    <citation type="journal article" date="2019" name="IScience">
        <title>Narwhal Genome Reveals Long-Term Low Genetic Diversity despite Current Large Abundance Size.</title>
        <authorList>
            <person name="Westbury M.V."/>
            <person name="Petersen B."/>
            <person name="Garde E."/>
            <person name="Heide-Jorgensen M.P."/>
            <person name="Lorenzen E.D."/>
        </authorList>
    </citation>
    <scope>NUCLEOTIDE SEQUENCE [LARGE SCALE GENOMIC DNA]</scope>
</reference>
<sequence length="185" mass="20868">KPDLSGNGDYERLLQRARLAAHVERCDDKASAMKALTELNEPLPSEDRNLLSQAYKNVVGAQRSSWRVSSSIEQKTMADGNEKKQGKIEKELETVCSVVPAPLDKFLIKKKGPVLEDERRLLPLPGRGSFRRGEKQCGRSSGGRHEEAFEISKEHMQPTHLVQRLALNFSVFYYETQKASEEPCL</sequence>
<comment type="similarity">
    <text evidence="1">Belongs to the 14-3-3 family.</text>
</comment>
<dbReference type="SUPFAM" id="SSF48445">
    <property type="entry name" value="14-3-3 protein"/>
    <property type="match status" value="1"/>
</dbReference>
<evidence type="ECO:0000256" key="1">
    <source>
        <dbReference type="ARBA" id="ARBA00006141"/>
    </source>
</evidence>
<feature type="region of interest" description="Disordered" evidence="2">
    <location>
        <begin position="126"/>
        <end position="147"/>
    </location>
</feature>
<dbReference type="EMBL" id="RWIC01000412">
    <property type="protein sequence ID" value="TKC44177.1"/>
    <property type="molecule type" value="Genomic_DNA"/>
</dbReference>
<feature type="non-terminal residue" evidence="4">
    <location>
        <position position="1"/>
    </location>
</feature>
<evidence type="ECO:0000313" key="4">
    <source>
        <dbReference type="EMBL" id="TKC44177.1"/>
    </source>
</evidence>